<name>A0ABX1N824_9RHOO</name>
<dbReference type="RefSeq" id="WP_169200629.1">
    <property type="nucleotide sequence ID" value="NZ_WTVH02000008.1"/>
</dbReference>
<evidence type="ECO:0000313" key="2">
    <source>
        <dbReference type="Proteomes" id="UP000601990"/>
    </source>
</evidence>
<evidence type="ECO:0000313" key="1">
    <source>
        <dbReference type="EMBL" id="NMF95448.1"/>
    </source>
</evidence>
<organism evidence="1 2">
    <name type="scientific">Aromatoleum buckelii</name>
    <dbReference type="NCBI Taxonomy" id="200254"/>
    <lineage>
        <taxon>Bacteria</taxon>
        <taxon>Pseudomonadati</taxon>
        <taxon>Pseudomonadota</taxon>
        <taxon>Betaproteobacteria</taxon>
        <taxon>Rhodocyclales</taxon>
        <taxon>Rhodocyclaceae</taxon>
        <taxon>Aromatoleum</taxon>
    </lineage>
</organism>
<sequence>MPYTALQFDIKHLGCIERGRFSLKPLTLLCGLNNTGKTWAMYALYGFLNQPTAPSGQARAAALGLDGVCEQLEREGTATLDLSAWLSSYIGKLLDECHRGMKRRLPEIFRAEAELFERSQFNWVCEQDTLIQSAIARSLEYRLTLGSEGKEYLRVGKPHGDPMVKITLLKTGFPELPRLLVDLLISHLVGRTERRQAFLMPAERNGLHLFFRELRNQRTALLHHAAKEKIDLANLLRDVLRSRYAEPIAHYIDWLNELPVRRKGKNGPFHVLAEDLKRQLAADSDPT</sequence>
<comment type="caution">
    <text evidence="1">The sequence shown here is derived from an EMBL/GenBank/DDBJ whole genome shotgun (WGS) entry which is preliminary data.</text>
</comment>
<dbReference type="EMBL" id="WTVH01000087">
    <property type="protein sequence ID" value="NMF95448.1"/>
    <property type="molecule type" value="Genomic_DNA"/>
</dbReference>
<reference evidence="1" key="1">
    <citation type="submission" date="2019-12" db="EMBL/GenBank/DDBJ databases">
        <title>Comparative genomics gives insights into the taxonomy of the Azoarcus-Aromatoleum group and reveals separate origins of nif in the plant-associated Azoarcus and non-plant-associated Aromatoleum sub-groups.</title>
        <authorList>
            <person name="Lafos M."/>
            <person name="Maluk M."/>
            <person name="Batista M."/>
            <person name="Junghare M."/>
            <person name="Carmona M."/>
            <person name="Faoro H."/>
            <person name="Cruz L.M."/>
            <person name="Battistoni F."/>
            <person name="De Souza E."/>
            <person name="Pedrosa F."/>
            <person name="Chen W.-M."/>
            <person name="Poole P.S."/>
            <person name="Dixon R.A."/>
            <person name="James E.K."/>
        </authorList>
    </citation>
    <scope>NUCLEOTIDE SEQUENCE</scope>
    <source>
        <strain evidence="1">U120</strain>
    </source>
</reference>
<dbReference type="Proteomes" id="UP000601990">
    <property type="component" value="Unassembled WGS sequence"/>
</dbReference>
<protein>
    <recommendedName>
        <fullName evidence="3">AAA domain-containing protein</fullName>
    </recommendedName>
</protein>
<proteinExistence type="predicted"/>
<gene>
    <name evidence="1" type="ORF">GO608_19365</name>
</gene>
<accession>A0ABX1N824</accession>
<keyword evidence="2" id="KW-1185">Reference proteome</keyword>
<evidence type="ECO:0008006" key="3">
    <source>
        <dbReference type="Google" id="ProtNLM"/>
    </source>
</evidence>